<evidence type="ECO:0000259" key="12">
    <source>
        <dbReference type="Pfam" id="PF23539"/>
    </source>
</evidence>
<reference evidence="13 14" key="1">
    <citation type="submission" date="2024-10" db="EMBL/GenBank/DDBJ databases">
        <title>The Natural Products Discovery Center: Release of the First 8490 Sequenced Strains for Exploring Actinobacteria Biosynthetic Diversity.</title>
        <authorList>
            <person name="Kalkreuter E."/>
            <person name="Kautsar S.A."/>
            <person name="Yang D."/>
            <person name="Bader C.D."/>
            <person name="Teijaro C.N."/>
            <person name="Fluegel L."/>
            <person name="Davis C.M."/>
            <person name="Simpson J.R."/>
            <person name="Lauterbach L."/>
            <person name="Steele A.D."/>
            <person name="Gui C."/>
            <person name="Meng S."/>
            <person name="Li G."/>
            <person name="Viehrig K."/>
            <person name="Ye F."/>
            <person name="Su P."/>
            <person name="Kiefer A.F."/>
            <person name="Nichols A."/>
            <person name="Cepeda A.J."/>
            <person name="Yan W."/>
            <person name="Fan B."/>
            <person name="Jiang Y."/>
            <person name="Adhikari A."/>
            <person name="Zheng C.-J."/>
            <person name="Schuster L."/>
            <person name="Cowan T.M."/>
            <person name="Smanski M.J."/>
            <person name="Chevrette M.G."/>
            <person name="De Carvalho L.P.S."/>
            <person name="Shen B."/>
        </authorList>
    </citation>
    <scope>NUCLEOTIDE SEQUENCE [LARGE SCALE GENOMIC DNA]</scope>
    <source>
        <strain evidence="13 14">NPDC050545</strain>
    </source>
</reference>
<feature type="region of interest" description="Disordered" evidence="9">
    <location>
        <begin position="226"/>
        <end position="267"/>
    </location>
</feature>
<evidence type="ECO:0000256" key="4">
    <source>
        <dbReference type="ARBA" id="ARBA00022679"/>
    </source>
</evidence>
<comment type="catalytic activity">
    <reaction evidence="1">
        <text>ATP + protein L-histidine = ADP + protein N-phospho-L-histidine.</text>
        <dbReference type="EC" id="2.7.13.3"/>
    </reaction>
</comment>
<sequence>MTTGIRPWMLDALAAAVLFVLTLGPGQVLRGGPEFILFQVALLLPLVWRRTAPELVFAVISSVALVQWARGVQLPADVALLVALYTVGAHAPWRHTLVAAAVTEAGAVLASARWAPEGQFVLSVVALSVTVAAAALSGTAVRARREYVAALEGDRDRRARLAVAEERARTAREVHDIVTHNLSVMIALADSASYVREHSPDKAAAALEQISRTGRLALADMQRTLPALRPEPGPGPGPGHAAGADPGLAAGTGPGPGPDADGTTPGIAQLPGLAEQVRAAGLPVDLTVDGDPAPVPALAQLTVYRIVQEALTNALRHAPTATHVHAGIRLSPEAAIIEVTDQARTADGGNVPRVRHERAAARGGNGLRAMRERVAAYGGSLRAGPTPDGGWEVIAHLDLAHTP</sequence>
<protein>
    <recommendedName>
        <fullName evidence="2">histidine kinase</fullName>
        <ecNumber evidence="2">2.7.13.3</ecNumber>
    </recommendedName>
</protein>
<keyword evidence="14" id="KW-1185">Reference proteome</keyword>
<keyword evidence="5" id="KW-0547">Nucleotide-binding</keyword>
<dbReference type="Gene3D" id="3.30.565.10">
    <property type="entry name" value="Histidine kinase-like ATPase, C-terminal domain"/>
    <property type="match status" value="1"/>
</dbReference>
<dbReference type="EC" id="2.7.13.3" evidence="2"/>
<gene>
    <name evidence="13" type="ORF">ACIBG2_34080</name>
</gene>
<dbReference type="Proteomes" id="UP001612741">
    <property type="component" value="Unassembled WGS sequence"/>
</dbReference>
<dbReference type="Pfam" id="PF07730">
    <property type="entry name" value="HisKA_3"/>
    <property type="match status" value="1"/>
</dbReference>
<evidence type="ECO:0000256" key="1">
    <source>
        <dbReference type="ARBA" id="ARBA00000085"/>
    </source>
</evidence>
<evidence type="ECO:0000256" key="2">
    <source>
        <dbReference type="ARBA" id="ARBA00012438"/>
    </source>
</evidence>
<organism evidence="13 14">
    <name type="scientific">Nonomuraea typhae</name>
    <dbReference type="NCBI Taxonomy" id="2603600"/>
    <lineage>
        <taxon>Bacteria</taxon>
        <taxon>Bacillati</taxon>
        <taxon>Actinomycetota</taxon>
        <taxon>Actinomycetes</taxon>
        <taxon>Streptosporangiales</taxon>
        <taxon>Streptosporangiaceae</taxon>
        <taxon>Nonomuraea</taxon>
    </lineage>
</organism>
<dbReference type="PANTHER" id="PTHR24421:SF10">
    <property type="entry name" value="NITRATE_NITRITE SENSOR PROTEIN NARQ"/>
    <property type="match status" value="1"/>
</dbReference>
<dbReference type="PANTHER" id="PTHR24421">
    <property type="entry name" value="NITRATE/NITRITE SENSOR PROTEIN NARX-RELATED"/>
    <property type="match status" value="1"/>
</dbReference>
<keyword evidence="4" id="KW-0808">Transferase</keyword>
<dbReference type="InterPro" id="IPR050482">
    <property type="entry name" value="Sensor_HK_TwoCompSys"/>
</dbReference>
<dbReference type="GO" id="GO:0016301">
    <property type="term" value="F:kinase activity"/>
    <property type="evidence" value="ECO:0007669"/>
    <property type="project" value="UniProtKB-KW"/>
</dbReference>
<keyword evidence="3" id="KW-0597">Phosphoprotein</keyword>
<keyword evidence="7" id="KW-0067">ATP-binding</keyword>
<feature type="compositionally biased region" description="Low complexity" evidence="9">
    <location>
        <begin position="239"/>
        <end position="251"/>
    </location>
</feature>
<name>A0ABW7Z2P1_9ACTN</name>
<dbReference type="SUPFAM" id="SSF55874">
    <property type="entry name" value="ATPase domain of HSP90 chaperone/DNA topoisomerase II/histidine kinase"/>
    <property type="match status" value="1"/>
</dbReference>
<comment type="caution">
    <text evidence="13">The sequence shown here is derived from an EMBL/GenBank/DDBJ whole genome shotgun (WGS) entry which is preliminary data.</text>
</comment>
<dbReference type="InterPro" id="IPR011712">
    <property type="entry name" value="Sig_transdc_His_kin_sub3_dim/P"/>
</dbReference>
<evidence type="ECO:0000256" key="3">
    <source>
        <dbReference type="ARBA" id="ARBA00022553"/>
    </source>
</evidence>
<feature type="domain" description="Signal transduction histidine kinase subgroup 3 dimerisation and phosphoacceptor" evidence="11">
    <location>
        <begin position="166"/>
        <end position="231"/>
    </location>
</feature>
<evidence type="ECO:0000256" key="7">
    <source>
        <dbReference type="ARBA" id="ARBA00022840"/>
    </source>
</evidence>
<evidence type="ECO:0000259" key="10">
    <source>
        <dbReference type="Pfam" id="PF02518"/>
    </source>
</evidence>
<evidence type="ECO:0000313" key="13">
    <source>
        <dbReference type="EMBL" id="MFI6502449.1"/>
    </source>
</evidence>
<dbReference type="Pfam" id="PF23539">
    <property type="entry name" value="DUF7134"/>
    <property type="match status" value="1"/>
</dbReference>
<feature type="domain" description="Histidine kinase/HSP90-like ATPase" evidence="10">
    <location>
        <begin position="301"/>
        <end position="400"/>
    </location>
</feature>
<dbReference type="CDD" id="cd16917">
    <property type="entry name" value="HATPase_UhpB-NarQ-NarX-like"/>
    <property type="match status" value="1"/>
</dbReference>
<evidence type="ECO:0000256" key="6">
    <source>
        <dbReference type="ARBA" id="ARBA00022777"/>
    </source>
</evidence>
<dbReference type="InterPro" id="IPR036890">
    <property type="entry name" value="HATPase_C_sf"/>
</dbReference>
<dbReference type="RefSeq" id="WP_397087749.1">
    <property type="nucleotide sequence ID" value="NZ_JBITGY010000010.1"/>
</dbReference>
<evidence type="ECO:0000259" key="11">
    <source>
        <dbReference type="Pfam" id="PF07730"/>
    </source>
</evidence>
<dbReference type="InterPro" id="IPR003594">
    <property type="entry name" value="HATPase_dom"/>
</dbReference>
<evidence type="ECO:0000313" key="14">
    <source>
        <dbReference type="Proteomes" id="UP001612741"/>
    </source>
</evidence>
<proteinExistence type="predicted"/>
<dbReference type="Gene3D" id="1.20.5.1930">
    <property type="match status" value="1"/>
</dbReference>
<feature type="domain" description="DUF7134" evidence="12">
    <location>
        <begin position="6"/>
        <end position="145"/>
    </location>
</feature>
<evidence type="ECO:0000256" key="8">
    <source>
        <dbReference type="ARBA" id="ARBA00023012"/>
    </source>
</evidence>
<dbReference type="Pfam" id="PF02518">
    <property type="entry name" value="HATPase_c"/>
    <property type="match status" value="1"/>
</dbReference>
<keyword evidence="6 13" id="KW-0418">Kinase</keyword>
<evidence type="ECO:0000256" key="9">
    <source>
        <dbReference type="SAM" id="MobiDB-lite"/>
    </source>
</evidence>
<accession>A0ABW7Z2P1</accession>
<dbReference type="InterPro" id="IPR055558">
    <property type="entry name" value="DUF7134"/>
</dbReference>
<dbReference type="EMBL" id="JBITGY010000010">
    <property type="protein sequence ID" value="MFI6502449.1"/>
    <property type="molecule type" value="Genomic_DNA"/>
</dbReference>
<keyword evidence="8" id="KW-0902">Two-component regulatory system</keyword>
<evidence type="ECO:0000256" key="5">
    <source>
        <dbReference type="ARBA" id="ARBA00022741"/>
    </source>
</evidence>